<sequence>MGFIWMRVMQREHHSFSASLTGKKDLKSRSTTRLDTGWESIARRASSKNKPYAYSTLAARTALTFMSMSRNAMRTFSETLKTEHRTSGELVSDASSITSFFRKSVTIVGGRSSQHLERILQTPRMALQRTLLLNGLIGILVALLRVVDRERLVQTQKHIVETPDSLDLNTLTTERKHRRLQQEQNKTTGNENRAMA</sequence>
<keyword evidence="4" id="KW-1185">Reference proteome</keyword>
<dbReference type="Proteomes" id="UP000314294">
    <property type="component" value="Unassembled WGS sequence"/>
</dbReference>
<organism evidence="3 4">
    <name type="scientific">Liparis tanakae</name>
    <name type="common">Tanaka's snailfish</name>
    <dbReference type="NCBI Taxonomy" id="230148"/>
    <lineage>
        <taxon>Eukaryota</taxon>
        <taxon>Metazoa</taxon>
        <taxon>Chordata</taxon>
        <taxon>Craniata</taxon>
        <taxon>Vertebrata</taxon>
        <taxon>Euteleostomi</taxon>
        <taxon>Actinopterygii</taxon>
        <taxon>Neopterygii</taxon>
        <taxon>Teleostei</taxon>
        <taxon>Neoteleostei</taxon>
        <taxon>Acanthomorphata</taxon>
        <taxon>Eupercaria</taxon>
        <taxon>Perciformes</taxon>
        <taxon>Cottioidei</taxon>
        <taxon>Cottales</taxon>
        <taxon>Liparidae</taxon>
        <taxon>Liparis</taxon>
    </lineage>
</organism>
<evidence type="ECO:0000313" key="3">
    <source>
        <dbReference type="EMBL" id="TNN70776.1"/>
    </source>
</evidence>
<gene>
    <name evidence="3" type="ORF">EYF80_019059</name>
</gene>
<keyword evidence="2" id="KW-0472">Membrane</keyword>
<evidence type="ECO:0000313" key="4">
    <source>
        <dbReference type="Proteomes" id="UP000314294"/>
    </source>
</evidence>
<dbReference type="AlphaFoldDB" id="A0A4Z2HY32"/>
<comment type="caution">
    <text evidence="3">The sequence shown here is derived from an EMBL/GenBank/DDBJ whole genome shotgun (WGS) entry which is preliminary data.</text>
</comment>
<feature type="region of interest" description="Disordered" evidence="1">
    <location>
        <begin position="176"/>
        <end position="196"/>
    </location>
</feature>
<name>A0A4Z2HY32_9TELE</name>
<keyword evidence="2" id="KW-0812">Transmembrane</keyword>
<protein>
    <submittedName>
        <fullName evidence="3">Uncharacterized protein</fullName>
    </submittedName>
</protein>
<feature type="transmembrane region" description="Helical" evidence="2">
    <location>
        <begin position="131"/>
        <end position="147"/>
    </location>
</feature>
<evidence type="ECO:0000256" key="1">
    <source>
        <dbReference type="SAM" id="MobiDB-lite"/>
    </source>
</evidence>
<evidence type="ECO:0000256" key="2">
    <source>
        <dbReference type="SAM" id="Phobius"/>
    </source>
</evidence>
<keyword evidence="2" id="KW-1133">Transmembrane helix</keyword>
<dbReference type="EMBL" id="SRLO01000159">
    <property type="protein sequence ID" value="TNN70776.1"/>
    <property type="molecule type" value="Genomic_DNA"/>
</dbReference>
<reference evidence="3 4" key="1">
    <citation type="submission" date="2019-03" db="EMBL/GenBank/DDBJ databases">
        <title>First draft genome of Liparis tanakae, snailfish: a comprehensive survey of snailfish specific genes.</title>
        <authorList>
            <person name="Kim W."/>
            <person name="Song I."/>
            <person name="Jeong J.-H."/>
            <person name="Kim D."/>
            <person name="Kim S."/>
            <person name="Ryu S."/>
            <person name="Song J.Y."/>
            <person name="Lee S.K."/>
        </authorList>
    </citation>
    <scope>NUCLEOTIDE SEQUENCE [LARGE SCALE GENOMIC DNA]</scope>
    <source>
        <tissue evidence="3">Muscle</tissue>
    </source>
</reference>
<feature type="compositionally biased region" description="Polar residues" evidence="1">
    <location>
        <begin position="182"/>
        <end position="196"/>
    </location>
</feature>
<accession>A0A4Z2HY32</accession>
<proteinExistence type="predicted"/>